<dbReference type="InParanoid" id="A0A084QJQ8"/>
<proteinExistence type="predicted"/>
<dbReference type="InterPro" id="IPR053037">
    <property type="entry name" value="Pericyclase_pydY-like"/>
</dbReference>
<dbReference type="Proteomes" id="UP000028524">
    <property type="component" value="Unassembled WGS sequence"/>
</dbReference>
<name>A0A084QJQ8_STAC4</name>
<dbReference type="PANTHER" id="PTHR38115:SF1">
    <property type="entry name" value="LIPOCALIN-LIKE DOMAIN-CONTAINING PROTEIN"/>
    <property type="match status" value="1"/>
</dbReference>
<dbReference type="OrthoDB" id="425354at2759"/>
<organism evidence="1 2">
    <name type="scientific">Stachybotrys chlorohalonatus (strain IBT 40285)</name>
    <dbReference type="NCBI Taxonomy" id="1283841"/>
    <lineage>
        <taxon>Eukaryota</taxon>
        <taxon>Fungi</taxon>
        <taxon>Dikarya</taxon>
        <taxon>Ascomycota</taxon>
        <taxon>Pezizomycotina</taxon>
        <taxon>Sordariomycetes</taxon>
        <taxon>Hypocreomycetidae</taxon>
        <taxon>Hypocreales</taxon>
        <taxon>Stachybotryaceae</taxon>
        <taxon>Stachybotrys</taxon>
    </lineage>
</organism>
<sequence>MAAPTTVTTKNLTGKWSLNRTLSDSVEPGLALQGINFVLRKSIGLATINIDLKQSESGGVTRIDLDQSAAGMKPTHEERILDDQWRDHSDWIFGTVRTRTKWASPADLDDDFLRKGWISEGDFIWNLAENVKGGWNAIQVWGFMTVNGERRHVRKLLVQKGNKRAEVRLVYDYHS</sequence>
<dbReference type="HOGENOM" id="CLU_088979_2_0_1"/>
<dbReference type="AlphaFoldDB" id="A0A084QJQ8"/>
<dbReference type="OMA" id="GERRYCM"/>
<gene>
    <name evidence="1" type="ORF">S40285_00832</name>
</gene>
<reference evidence="1 2" key="1">
    <citation type="journal article" date="2014" name="BMC Genomics">
        <title>Comparative genome sequencing reveals chemotype-specific gene clusters in the toxigenic black mold Stachybotrys.</title>
        <authorList>
            <person name="Semeiks J."/>
            <person name="Borek D."/>
            <person name="Otwinowski Z."/>
            <person name="Grishin N.V."/>
        </authorList>
    </citation>
    <scope>NUCLEOTIDE SEQUENCE [LARGE SCALE GENOMIC DNA]</scope>
    <source>
        <strain evidence="1 2">IBT 40285</strain>
    </source>
</reference>
<protein>
    <recommendedName>
        <fullName evidence="3">Lipocalin-like domain-containing protein</fullName>
    </recommendedName>
</protein>
<evidence type="ECO:0000313" key="1">
    <source>
        <dbReference type="EMBL" id="KFA64193.1"/>
    </source>
</evidence>
<dbReference type="EMBL" id="KL660698">
    <property type="protein sequence ID" value="KFA64193.1"/>
    <property type="molecule type" value="Genomic_DNA"/>
</dbReference>
<accession>A0A084QJQ8</accession>
<keyword evidence="2" id="KW-1185">Reference proteome</keyword>
<dbReference type="PANTHER" id="PTHR38115">
    <property type="entry name" value="LIPOCALIN-LIKE DOMAIN-CONTAINING PROTEIN"/>
    <property type="match status" value="1"/>
</dbReference>
<evidence type="ECO:0008006" key="3">
    <source>
        <dbReference type="Google" id="ProtNLM"/>
    </source>
</evidence>
<evidence type="ECO:0000313" key="2">
    <source>
        <dbReference type="Proteomes" id="UP000028524"/>
    </source>
</evidence>